<name>A0A813QYF1_9BILA</name>
<accession>A0A813QYF1</accession>
<dbReference type="Pfam" id="PF00001">
    <property type="entry name" value="7tm_1"/>
    <property type="match status" value="1"/>
</dbReference>
<feature type="transmembrane region" description="Helical" evidence="5">
    <location>
        <begin position="295"/>
        <end position="323"/>
    </location>
</feature>
<dbReference type="PROSITE" id="PS50262">
    <property type="entry name" value="G_PROTEIN_RECEP_F1_2"/>
    <property type="match status" value="1"/>
</dbReference>
<comment type="caution">
    <text evidence="7">The sequence shown here is derived from an EMBL/GenBank/DDBJ whole genome shotgun (WGS) entry which is preliminary data.</text>
</comment>
<evidence type="ECO:0000259" key="6">
    <source>
        <dbReference type="PROSITE" id="PS50262"/>
    </source>
</evidence>
<proteinExistence type="predicted"/>
<dbReference type="GO" id="GO:0004930">
    <property type="term" value="F:G protein-coupled receptor activity"/>
    <property type="evidence" value="ECO:0007669"/>
    <property type="project" value="InterPro"/>
</dbReference>
<dbReference type="PANTHER" id="PTHR46641">
    <property type="entry name" value="FMRFAMIDE RECEPTOR-RELATED"/>
    <property type="match status" value="1"/>
</dbReference>
<gene>
    <name evidence="7" type="ORF">OXX778_LOCUS5152</name>
</gene>
<dbReference type="PRINTS" id="PR00237">
    <property type="entry name" value="GPCRRHODOPSN"/>
</dbReference>
<dbReference type="InterPro" id="IPR000276">
    <property type="entry name" value="GPCR_Rhodpsn"/>
</dbReference>
<sequence>MSKFLNDVPFYLRVIVLPFVISFGFVLNMLTFFVMRKIRNFSTTSTYMASLGLVNSGVLFVGGVSLWIHTINSNYSFALSSILTCKLSPFLFYTLADWSVFIIVIMTAERLHAVWKPLRVVRSNKKLQFKITMLFSVSLCSLINSHFILTHSVVKAKKLSVEFNVNNKTEEIEEICIDTQWHEFYTNYWIYIDATIYSFLPFCLLSIFNISIVRYLFKAADDSLKLNEEKFLLKSNLKWRTNVLNSYENSIEVNRVSHVRFESTNDYLLSATSKKNNKIKNLNLFYSARKLNRRIALMLLSLNVSFLIFSMPMVVLQIIYYSLSPSLDSGHEPIVNSNETMITISDLPVNESVIAKFDLIKAIAELLQYLNHSTNFFLYSVSGKTFRQETKKFFLSKFNWLRYFHMKRFKRSSKCSIRYSFRSV</sequence>
<dbReference type="AlphaFoldDB" id="A0A813QYF1"/>
<keyword evidence="3 5" id="KW-1133">Transmembrane helix</keyword>
<evidence type="ECO:0000313" key="8">
    <source>
        <dbReference type="Proteomes" id="UP000663879"/>
    </source>
</evidence>
<comment type="subcellular location">
    <subcellularLocation>
        <location evidence="1">Membrane</location>
    </subcellularLocation>
</comment>
<keyword evidence="4 5" id="KW-0472">Membrane</keyword>
<dbReference type="InterPro" id="IPR052954">
    <property type="entry name" value="GPCR-Ligand_Int"/>
</dbReference>
<dbReference type="PANTHER" id="PTHR46641:SF25">
    <property type="entry name" value="CNMAMIDE RECEPTOR-RELATED"/>
    <property type="match status" value="1"/>
</dbReference>
<evidence type="ECO:0000313" key="7">
    <source>
        <dbReference type="EMBL" id="CAF0774904.1"/>
    </source>
</evidence>
<keyword evidence="2 5" id="KW-0812">Transmembrane</keyword>
<dbReference type="GO" id="GO:0016020">
    <property type="term" value="C:membrane"/>
    <property type="evidence" value="ECO:0007669"/>
    <property type="project" value="UniProtKB-SubCell"/>
</dbReference>
<evidence type="ECO:0000256" key="3">
    <source>
        <dbReference type="ARBA" id="ARBA00022989"/>
    </source>
</evidence>
<feature type="domain" description="G-protein coupled receptors family 1 profile" evidence="6">
    <location>
        <begin position="24"/>
        <end position="379"/>
    </location>
</feature>
<dbReference type="EMBL" id="CAJNOC010000546">
    <property type="protein sequence ID" value="CAF0774904.1"/>
    <property type="molecule type" value="Genomic_DNA"/>
</dbReference>
<feature type="transmembrane region" description="Helical" evidence="5">
    <location>
        <begin position="129"/>
        <end position="149"/>
    </location>
</feature>
<dbReference type="Proteomes" id="UP000663879">
    <property type="component" value="Unassembled WGS sequence"/>
</dbReference>
<evidence type="ECO:0000256" key="4">
    <source>
        <dbReference type="ARBA" id="ARBA00023136"/>
    </source>
</evidence>
<protein>
    <recommendedName>
        <fullName evidence="6">G-protein coupled receptors family 1 profile domain-containing protein</fullName>
    </recommendedName>
</protein>
<dbReference type="OrthoDB" id="9990906at2759"/>
<feature type="transmembrane region" description="Helical" evidence="5">
    <location>
        <begin position="12"/>
        <end position="35"/>
    </location>
</feature>
<dbReference type="InterPro" id="IPR017452">
    <property type="entry name" value="GPCR_Rhodpsn_7TM"/>
</dbReference>
<reference evidence="7" key="1">
    <citation type="submission" date="2021-02" db="EMBL/GenBank/DDBJ databases">
        <authorList>
            <person name="Nowell W R."/>
        </authorList>
    </citation>
    <scope>NUCLEOTIDE SEQUENCE</scope>
    <source>
        <strain evidence="7">Ploen Becks lab</strain>
    </source>
</reference>
<feature type="transmembrane region" description="Helical" evidence="5">
    <location>
        <begin position="90"/>
        <end position="108"/>
    </location>
</feature>
<dbReference type="Gene3D" id="1.20.1070.10">
    <property type="entry name" value="Rhodopsin 7-helix transmembrane proteins"/>
    <property type="match status" value="1"/>
</dbReference>
<keyword evidence="8" id="KW-1185">Reference proteome</keyword>
<evidence type="ECO:0000256" key="1">
    <source>
        <dbReference type="ARBA" id="ARBA00004370"/>
    </source>
</evidence>
<dbReference type="SUPFAM" id="SSF81321">
    <property type="entry name" value="Family A G protein-coupled receptor-like"/>
    <property type="match status" value="1"/>
</dbReference>
<organism evidence="7 8">
    <name type="scientific">Brachionus calyciflorus</name>
    <dbReference type="NCBI Taxonomy" id="104777"/>
    <lineage>
        <taxon>Eukaryota</taxon>
        <taxon>Metazoa</taxon>
        <taxon>Spiralia</taxon>
        <taxon>Gnathifera</taxon>
        <taxon>Rotifera</taxon>
        <taxon>Eurotatoria</taxon>
        <taxon>Monogononta</taxon>
        <taxon>Pseudotrocha</taxon>
        <taxon>Ploima</taxon>
        <taxon>Brachionidae</taxon>
        <taxon>Brachionus</taxon>
    </lineage>
</organism>
<evidence type="ECO:0000256" key="5">
    <source>
        <dbReference type="SAM" id="Phobius"/>
    </source>
</evidence>
<evidence type="ECO:0000256" key="2">
    <source>
        <dbReference type="ARBA" id="ARBA00022692"/>
    </source>
</evidence>
<feature type="transmembrane region" description="Helical" evidence="5">
    <location>
        <begin position="188"/>
        <end position="217"/>
    </location>
</feature>
<feature type="transmembrane region" description="Helical" evidence="5">
    <location>
        <begin position="47"/>
        <end position="70"/>
    </location>
</feature>